<proteinExistence type="predicted"/>
<evidence type="ECO:0000313" key="2">
    <source>
        <dbReference type="Proteomes" id="UP000242660"/>
    </source>
</evidence>
<sequence length="36" mass="3933">MHPGGLLFSCAEQRINEHLSVLGTTEGQEITGCEFK</sequence>
<reference evidence="1 2" key="1">
    <citation type="journal article" date="2017" name="Front. Microbiol.">
        <title>Genome of Ca. Pandoraea novymonadis, an Endosymbiotic Bacterium of the Trypanosomatid Novymonas esmeraldas.</title>
        <authorList>
            <person name="Kostygov A.Y."/>
            <person name="Butenko A."/>
            <person name="Nenarokova A."/>
            <person name="Tashyreva D."/>
            <person name="Flegontov P."/>
            <person name="Lukes J."/>
            <person name="Yurchenko V."/>
        </authorList>
    </citation>
    <scope>NUCLEOTIDE SEQUENCE [LARGE SCALE GENOMIC DNA]</scope>
    <source>
        <strain evidence="1 2">E262</strain>
    </source>
</reference>
<dbReference type="Proteomes" id="UP000242660">
    <property type="component" value="Unassembled WGS sequence"/>
</dbReference>
<evidence type="ECO:0000313" key="1">
    <source>
        <dbReference type="EMBL" id="PSB92163.1"/>
    </source>
</evidence>
<accession>A0ABX5FEM6</accession>
<gene>
    <name evidence="1" type="ORF">BZL35_00394</name>
</gene>
<name>A0ABX5FEM6_9BURK</name>
<keyword evidence="2" id="KW-1185">Reference proteome</keyword>
<dbReference type="EMBL" id="MUHY01000001">
    <property type="protein sequence ID" value="PSB92163.1"/>
    <property type="molecule type" value="Genomic_DNA"/>
</dbReference>
<organism evidence="1 2">
    <name type="scientific">Candidatus Pandoraea novymonadis</name>
    <dbReference type="NCBI Taxonomy" id="1808959"/>
    <lineage>
        <taxon>Bacteria</taxon>
        <taxon>Pseudomonadati</taxon>
        <taxon>Pseudomonadota</taxon>
        <taxon>Betaproteobacteria</taxon>
        <taxon>Burkholderiales</taxon>
        <taxon>Burkholderiaceae</taxon>
        <taxon>Pandoraea</taxon>
    </lineage>
</organism>
<protein>
    <submittedName>
        <fullName evidence="1">Uncharacterized protein</fullName>
    </submittedName>
</protein>
<comment type="caution">
    <text evidence="1">The sequence shown here is derived from an EMBL/GenBank/DDBJ whole genome shotgun (WGS) entry which is preliminary data.</text>
</comment>